<feature type="domain" description="HTH crp-type" evidence="4">
    <location>
        <begin position="168"/>
        <end position="220"/>
    </location>
</feature>
<dbReference type="SUPFAM" id="SSF46785">
    <property type="entry name" value="Winged helix' DNA-binding domain"/>
    <property type="match status" value="1"/>
</dbReference>
<protein>
    <submittedName>
        <fullName evidence="5">Helix-turn-helix domain-containing protein</fullName>
    </submittedName>
</protein>
<sequence length="236" mass="27044">MKQLKIKKIEKTLAYAGVEQEIISALNGNVLKRTLKKGELFPLDKSVGMLFIDDGFIKESLVRKSGDFVTMFIWSDHQILVPNYTWYDFEDVEILYEALCDTELTIYPQKSVYQLCSSSMALFDFFINRSQMSLSATREFWVVANKVGKHDTLLIYLTVTFSVLSHKGKNTLPISMADLSSVTGCSRQHWSKLLGELRDQQIIETSYGSITCLDIKKLTNMCDPDLLVIFARYFQE</sequence>
<organism evidence="5 6">
    <name type="scientific">Shewanella holmiensis</name>
    <dbReference type="NCBI Taxonomy" id="2952222"/>
    <lineage>
        <taxon>Bacteria</taxon>
        <taxon>Pseudomonadati</taxon>
        <taxon>Pseudomonadota</taxon>
        <taxon>Gammaproteobacteria</taxon>
        <taxon>Alteromonadales</taxon>
        <taxon>Shewanellaceae</taxon>
        <taxon>Shewanella</taxon>
    </lineage>
</organism>
<evidence type="ECO:0000313" key="6">
    <source>
        <dbReference type="Proteomes" id="UP001155546"/>
    </source>
</evidence>
<dbReference type="Pfam" id="PF13545">
    <property type="entry name" value="HTH_Crp_2"/>
    <property type="match status" value="1"/>
</dbReference>
<dbReference type="Gene3D" id="2.60.120.10">
    <property type="entry name" value="Jelly Rolls"/>
    <property type="match status" value="1"/>
</dbReference>
<evidence type="ECO:0000259" key="4">
    <source>
        <dbReference type="Pfam" id="PF13545"/>
    </source>
</evidence>
<evidence type="ECO:0000313" key="5">
    <source>
        <dbReference type="EMBL" id="MCT7943310.1"/>
    </source>
</evidence>
<reference evidence="5" key="1">
    <citation type="journal article" date="2023" name="Int. J. Syst. Evol. Microbiol.">
        <title>&lt;i&gt;Shewanella septentrionalis&lt;/i&gt; sp. nov. and &lt;i&gt;Shewanella holmiensis&lt;/i&gt; sp. nov., isolated from Baltic Sea water and sediments.</title>
        <authorList>
            <person name="Martin-Rodriguez A.J."/>
            <person name="Thorell K."/>
            <person name="Joffre E."/>
            <person name="Jensie-Markopoulos S."/>
            <person name="Moore E.R.B."/>
            <person name="Sjoling A."/>
        </authorList>
    </citation>
    <scope>NUCLEOTIDE SEQUENCE</scope>
    <source>
        <strain evidence="5">SP1S2-7</strain>
    </source>
</reference>
<dbReference type="InterPro" id="IPR036390">
    <property type="entry name" value="WH_DNA-bd_sf"/>
</dbReference>
<keyword evidence="6" id="KW-1185">Reference proteome</keyword>
<dbReference type="InterPro" id="IPR018490">
    <property type="entry name" value="cNMP-bd_dom_sf"/>
</dbReference>
<gene>
    <name evidence="5" type="ORF">NE535_16200</name>
</gene>
<accession>A0A9X3AW32</accession>
<keyword evidence="3" id="KW-0804">Transcription</keyword>
<keyword evidence="2" id="KW-0238">DNA-binding</keyword>
<evidence type="ECO:0000256" key="2">
    <source>
        <dbReference type="ARBA" id="ARBA00023125"/>
    </source>
</evidence>
<name>A0A9X3AW32_9GAMM</name>
<dbReference type="GO" id="GO:0006355">
    <property type="term" value="P:regulation of DNA-templated transcription"/>
    <property type="evidence" value="ECO:0007669"/>
    <property type="project" value="InterPro"/>
</dbReference>
<dbReference type="GO" id="GO:0003677">
    <property type="term" value="F:DNA binding"/>
    <property type="evidence" value="ECO:0007669"/>
    <property type="project" value="UniProtKB-KW"/>
</dbReference>
<evidence type="ECO:0000256" key="1">
    <source>
        <dbReference type="ARBA" id="ARBA00023015"/>
    </source>
</evidence>
<keyword evidence="1" id="KW-0805">Transcription regulation</keyword>
<dbReference type="SUPFAM" id="SSF51206">
    <property type="entry name" value="cAMP-binding domain-like"/>
    <property type="match status" value="1"/>
</dbReference>
<dbReference type="EMBL" id="JAMTCD010000027">
    <property type="protein sequence ID" value="MCT7943310.1"/>
    <property type="molecule type" value="Genomic_DNA"/>
</dbReference>
<comment type="caution">
    <text evidence="5">The sequence shown here is derived from an EMBL/GenBank/DDBJ whole genome shotgun (WGS) entry which is preliminary data.</text>
</comment>
<dbReference type="Proteomes" id="UP001155546">
    <property type="component" value="Unassembled WGS sequence"/>
</dbReference>
<evidence type="ECO:0000256" key="3">
    <source>
        <dbReference type="ARBA" id="ARBA00023163"/>
    </source>
</evidence>
<dbReference type="RefSeq" id="WP_261299647.1">
    <property type="nucleotide sequence ID" value="NZ_JAMTCD010000027.1"/>
</dbReference>
<dbReference type="InterPro" id="IPR012318">
    <property type="entry name" value="HTH_CRP"/>
</dbReference>
<dbReference type="InterPro" id="IPR014710">
    <property type="entry name" value="RmlC-like_jellyroll"/>
</dbReference>
<proteinExistence type="predicted"/>
<dbReference type="AlphaFoldDB" id="A0A9X3AW32"/>